<name>A0AAE3IU88_9BACI</name>
<dbReference type="Pfam" id="PF00300">
    <property type="entry name" value="His_Phos_1"/>
    <property type="match status" value="1"/>
</dbReference>
<keyword evidence="3" id="KW-1185">Reference proteome</keyword>
<dbReference type="Gene3D" id="3.40.50.1240">
    <property type="entry name" value="Phosphoglycerate mutase-like"/>
    <property type="match status" value="1"/>
</dbReference>
<evidence type="ECO:0000256" key="1">
    <source>
        <dbReference type="PIRSR" id="PIRSR613078-2"/>
    </source>
</evidence>
<dbReference type="InterPro" id="IPR013078">
    <property type="entry name" value="His_Pase_superF_clade-1"/>
</dbReference>
<dbReference type="Proteomes" id="UP001209318">
    <property type="component" value="Unassembled WGS sequence"/>
</dbReference>
<feature type="binding site" evidence="1">
    <location>
        <position position="61"/>
    </location>
    <ligand>
        <name>substrate</name>
    </ligand>
</feature>
<dbReference type="SUPFAM" id="SSF53254">
    <property type="entry name" value="Phosphoglycerate mutase-like"/>
    <property type="match status" value="1"/>
</dbReference>
<dbReference type="InterPro" id="IPR029033">
    <property type="entry name" value="His_PPase_superfam"/>
</dbReference>
<dbReference type="CDD" id="cd07067">
    <property type="entry name" value="HP_PGM_like"/>
    <property type="match status" value="1"/>
</dbReference>
<dbReference type="PANTHER" id="PTHR48100">
    <property type="entry name" value="BROAD-SPECIFICITY PHOSPHATASE YOR283W-RELATED"/>
    <property type="match status" value="1"/>
</dbReference>
<evidence type="ECO:0000313" key="3">
    <source>
        <dbReference type="Proteomes" id="UP001209318"/>
    </source>
</evidence>
<organism evidence="2 3">
    <name type="scientific">Perspicuibacillus lycopersici</name>
    <dbReference type="NCBI Taxonomy" id="1325689"/>
    <lineage>
        <taxon>Bacteria</taxon>
        <taxon>Bacillati</taxon>
        <taxon>Bacillota</taxon>
        <taxon>Bacilli</taxon>
        <taxon>Bacillales</taxon>
        <taxon>Bacillaceae</taxon>
        <taxon>Perspicuibacillus</taxon>
    </lineage>
</organism>
<dbReference type="EMBL" id="JAOUSF010000005">
    <property type="protein sequence ID" value="MCU9614735.1"/>
    <property type="molecule type" value="Genomic_DNA"/>
</dbReference>
<dbReference type="SMART" id="SM00855">
    <property type="entry name" value="PGAM"/>
    <property type="match status" value="1"/>
</dbReference>
<dbReference type="GO" id="GO:0016791">
    <property type="term" value="F:phosphatase activity"/>
    <property type="evidence" value="ECO:0007669"/>
    <property type="project" value="TreeGrafter"/>
</dbReference>
<protein>
    <submittedName>
        <fullName evidence="2">Histidine phosphatase family protein</fullName>
    </submittedName>
</protein>
<reference evidence="2" key="1">
    <citation type="submission" date="2022-10" db="EMBL/GenBank/DDBJ databases">
        <title>Description of Fervidibacillus gen. nov. in the family Fervidibacillaceae fam. nov. with two species, Fervidibacillus albus sp. nov., and Fervidibacillus halotolerans sp. nov., isolated from tidal flat sediments.</title>
        <authorList>
            <person name="Kwon K.K."/>
            <person name="Yang S.-H."/>
        </authorList>
    </citation>
    <scope>NUCLEOTIDE SEQUENCE</scope>
    <source>
        <strain evidence="2">JCM 19140</strain>
    </source>
</reference>
<proteinExistence type="predicted"/>
<dbReference type="GO" id="GO:0005737">
    <property type="term" value="C:cytoplasm"/>
    <property type="evidence" value="ECO:0007669"/>
    <property type="project" value="TreeGrafter"/>
</dbReference>
<dbReference type="AlphaFoldDB" id="A0AAE3IU88"/>
<comment type="caution">
    <text evidence="2">The sequence shown here is derived from an EMBL/GenBank/DDBJ whole genome shotgun (WGS) entry which is preliminary data.</text>
</comment>
<dbReference type="PANTHER" id="PTHR48100:SF1">
    <property type="entry name" value="HISTIDINE PHOSPHATASE FAMILY PROTEIN-RELATED"/>
    <property type="match status" value="1"/>
</dbReference>
<gene>
    <name evidence="2" type="ORF">OEV98_14420</name>
</gene>
<accession>A0AAE3IU88</accession>
<sequence>MQITLIRHLPTDWNKKTKLQGRKDIPISPIILEDQIQITKNLKRLKKLPQPDMILASTLSRTMQTANAYGFTAQVDTLLDELDFGTFEGRPKSLLMEMLGDQWLEEPLQVELGEKLTQLQQRVYLFLKKYQTYTHVLVFGHGAWIRALLSLIQTGNLNQMNKITLDNNQMITLSIDKSIKERKITF</sequence>
<dbReference type="InterPro" id="IPR050275">
    <property type="entry name" value="PGM_Phosphatase"/>
</dbReference>
<evidence type="ECO:0000313" key="2">
    <source>
        <dbReference type="EMBL" id="MCU9614735.1"/>
    </source>
</evidence>
<feature type="binding site" evidence="1">
    <location>
        <begin position="7"/>
        <end position="14"/>
    </location>
    <ligand>
        <name>substrate</name>
    </ligand>
</feature>
<dbReference type="RefSeq" id="WP_263074059.1">
    <property type="nucleotide sequence ID" value="NZ_JAOUSF010000005.1"/>
</dbReference>